<feature type="transmembrane region" description="Helical" evidence="1">
    <location>
        <begin position="167"/>
        <end position="192"/>
    </location>
</feature>
<name>A0ABW6BIK6_9SPHI</name>
<keyword evidence="3" id="KW-1185">Reference proteome</keyword>
<evidence type="ECO:0008006" key="4">
    <source>
        <dbReference type="Google" id="ProtNLM"/>
    </source>
</evidence>
<dbReference type="EMBL" id="JBHUPB010000012">
    <property type="protein sequence ID" value="MFD2969307.1"/>
    <property type="molecule type" value="Genomic_DNA"/>
</dbReference>
<dbReference type="Proteomes" id="UP001597525">
    <property type="component" value="Unassembled WGS sequence"/>
</dbReference>
<feature type="transmembrane region" description="Helical" evidence="1">
    <location>
        <begin position="212"/>
        <end position="230"/>
    </location>
</feature>
<evidence type="ECO:0000256" key="1">
    <source>
        <dbReference type="SAM" id="Phobius"/>
    </source>
</evidence>
<evidence type="ECO:0000313" key="2">
    <source>
        <dbReference type="EMBL" id="MFD2969307.1"/>
    </source>
</evidence>
<dbReference type="InterPro" id="IPR052902">
    <property type="entry name" value="ABC-2_transporter"/>
</dbReference>
<proteinExistence type="predicted"/>
<feature type="transmembrane region" description="Helical" evidence="1">
    <location>
        <begin position="20"/>
        <end position="42"/>
    </location>
</feature>
<keyword evidence="1" id="KW-0812">Transmembrane</keyword>
<keyword evidence="1" id="KW-1133">Transmembrane helix</keyword>
<feature type="transmembrane region" description="Helical" evidence="1">
    <location>
        <begin position="105"/>
        <end position="123"/>
    </location>
</feature>
<dbReference type="RefSeq" id="WP_320186519.1">
    <property type="nucleotide sequence ID" value="NZ_CP138332.1"/>
</dbReference>
<feature type="transmembrane region" description="Helical" evidence="1">
    <location>
        <begin position="135"/>
        <end position="155"/>
    </location>
</feature>
<keyword evidence="1" id="KW-0472">Membrane</keyword>
<dbReference type="PANTHER" id="PTHR43027">
    <property type="entry name" value="DOXORUBICIN RESISTANCE ABC TRANSPORTER PERMEASE PROTEIN DRRC-RELATED"/>
    <property type="match status" value="1"/>
</dbReference>
<protein>
    <recommendedName>
        <fullName evidence="4">ABC transporter permease</fullName>
    </recommendedName>
</protein>
<sequence length="238" mass="27306">MNWKALLYNTYLDSLAFFRVKIALFFSFLFPLMLFVIFCTIWGRANSAYIEFLLPGMIVLMSISEGLFSVGPVIKDYYASGMIKLIKFLPVDIALFFISFICSRLVFFLLSVLLLLITAKVFFDYSAVAIYPRLLAGSILSLVTFSLLGLCISFLSKKDNSRTLSNIVYFILIFIGNLFYATGIQSGVFRFFQDFLPTNHLVAFMRSENFNLLVVFAWIVVLAIAFRLLFHKIRYSRS</sequence>
<organism evidence="2 3">
    <name type="scientific">Sphingobacterium bambusae</name>
    <dbReference type="NCBI Taxonomy" id="662858"/>
    <lineage>
        <taxon>Bacteria</taxon>
        <taxon>Pseudomonadati</taxon>
        <taxon>Bacteroidota</taxon>
        <taxon>Sphingobacteriia</taxon>
        <taxon>Sphingobacteriales</taxon>
        <taxon>Sphingobacteriaceae</taxon>
        <taxon>Sphingobacterium</taxon>
    </lineage>
</organism>
<feature type="transmembrane region" description="Helical" evidence="1">
    <location>
        <begin position="49"/>
        <end position="71"/>
    </location>
</feature>
<reference evidence="3" key="1">
    <citation type="journal article" date="2019" name="Int. J. Syst. Evol. Microbiol.">
        <title>The Global Catalogue of Microorganisms (GCM) 10K type strain sequencing project: providing services to taxonomists for standard genome sequencing and annotation.</title>
        <authorList>
            <consortium name="The Broad Institute Genomics Platform"/>
            <consortium name="The Broad Institute Genome Sequencing Center for Infectious Disease"/>
            <person name="Wu L."/>
            <person name="Ma J."/>
        </authorList>
    </citation>
    <scope>NUCLEOTIDE SEQUENCE [LARGE SCALE GENOMIC DNA]</scope>
    <source>
        <strain evidence="3">KCTC 22814</strain>
    </source>
</reference>
<dbReference type="PANTHER" id="PTHR43027:SF1">
    <property type="entry name" value="DOXORUBICIN RESISTANCE ABC TRANSPORTER PERMEASE PROTEIN DRRC-RELATED"/>
    <property type="match status" value="1"/>
</dbReference>
<accession>A0ABW6BIK6</accession>
<comment type="caution">
    <text evidence="2">The sequence shown here is derived from an EMBL/GenBank/DDBJ whole genome shotgun (WGS) entry which is preliminary data.</text>
</comment>
<gene>
    <name evidence="2" type="ORF">ACFS7Y_18070</name>
</gene>
<evidence type="ECO:0000313" key="3">
    <source>
        <dbReference type="Proteomes" id="UP001597525"/>
    </source>
</evidence>